<gene>
    <name evidence="2" type="ORF">CR513_02386</name>
</gene>
<evidence type="ECO:0000259" key="1">
    <source>
        <dbReference type="Pfam" id="PF20523"/>
    </source>
</evidence>
<evidence type="ECO:0000313" key="3">
    <source>
        <dbReference type="Proteomes" id="UP000257109"/>
    </source>
</evidence>
<protein>
    <recommendedName>
        <fullName evidence="1">DUF6738 domain-containing protein</fullName>
    </recommendedName>
</protein>
<comment type="caution">
    <text evidence="2">The sequence shown here is derived from an EMBL/GenBank/DDBJ whole genome shotgun (WGS) entry which is preliminary data.</text>
</comment>
<dbReference type="Pfam" id="PF20523">
    <property type="entry name" value="DUF6738"/>
    <property type="match status" value="1"/>
</dbReference>
<dbReference type="Proteomes" id="UP000257109">
    <property type="component" value="Unassembled WGS sequence"/>
</dbReference>
<evidence type="ECO:0000313" key="2">
    <source>
        <dbReference type="EMBL" id="RDY12774.1"/>
    </source>
</evidence>
<proteinExistence type="predicted"/>
<dbReference type="OrthoDB" id="1422241at2759"/>
<reference evidence="2" key="1">
    <citation type="submission" date="2018-05" db="EMBL/GenBank/DDBJ databases">
        <title>Draft genome of Mucuna pruriens seed.</title>
        <authorList>
            <person name="Nnadi N.E."/>
            <person name="Vos R."/>
            <person name="Hasami M.H."/>
            <person name="Devisetty U.K."/>
            <person name="Aguiy J.C."/>
        </authorList>
    </citation>
    <scope>NUCLEOTIDE SEQUENCE [LARGE SCALE GENOMIC DNA]</scope>
    <source>
        <strain evidence="2">JCA_2017</strain>
    </source>
</reference>
<name>A0A371ICQ6_MUCPR</name>
<feature type="domain" description="DUF6738" evidence="1">
    <location>
        <begin position="1"/>
        <end position="31"/>
    </location>
</feature>
<dbReference type="InterPro" id="IPR046626">
    <property type="entry name" value="DUF6738"/>
</dbReference>
<dbReference type="AlphaFoldDB" id="A0A371ICQ6"/>
<dbReference type="EMBL" id="QJKJ01000407">
    <property type="protein sequence ID" value="RDY12774.1"/>
    <property type="molecule type" value="Genomic_DNA"/>
</dbReference>
<feature type="non-terminal residue" evidence="2">
    <location>
        <position position="1"/>
    </location>
</feature>
<sequence length="137" mass="15318">MTRSNPSKLHAYNLEIDKTFHRLIKSSKSSEVANNSHNGSAFAFDSVVLKSDNIDFDSDPSNSDSSFGVDTSKFSLDNMVNNNQTLKELATPNIIEDTHNHFKEFHVVCSTILSHGILEDYIKMNEFPFSLDGVAMD</sequence>
<organism evidence="2 3">
    <name type="scientific">Mucuna pruriens</name>
    <name type="common">Velvet bean</name>
    <name type="synonym">Dolichos pruriens</name>
    <dbReference type="NCBI Taxonomy" id="157652"/>
    <lineage>
        <taxon>Eukaryota</taxon>
        <taxon>Viridiplantae</taxon>
        <taxon>Streptophyta</taxon>
        <taxon>Embryophyta</taxon>
        <taxon>Tracheophyta</taxon>
        <taxon>Spermatophyta</taxon>
        <taxon>Magnoliopsida</taxon>
        <taxon>eudicotyledons</taxon>
        <taxon>Gunneridae</taxon>
        <taxon>Pentapetalae</taxon>
        <taxon>rosids</taxon>
        <taxon>fabids</taxon>
        <taxon>Fabales</taxon>
        <taxon>Fabaceae</taxon>
        <taxon>Papilionoideae</taxon>
        <taxon>50 kb inversion clade</taxon>
        <taxon>NPAAA clade</taxon>
        <taxon>indigoferoid/millettioid clade</taxon>
        <taxon>Phaseoleae</taxon>
        <taxon>Mucuna</taxon>
    </lineage>
</organism>
<accession>A0A371ICQ6</accession>
<keyword evidence="3" id="KW-1185">Reference proteome</keyword>